<evidence type="ECO:0000313" key="2">
    <source>
        <dbReference type="Ensembl" id="ENSUAMP00000018890.1"/>
    </source>
</evidence>
<dbReference type="Ensembl" id="ENSUAMT00000021132.1">
    <property type="protein sequence ID" value="ENSUAMP00000018890.1"/>
    <property type="gene ID" value="ENSUAMG00000014954.1"/>
</dbReference>
<proteinExistence type="predicted"/>
<keyword evidence="1" id="KW-0812">Transmembrane</keyword>
<keyword evidence="3" id="KW-1185">Reference proteome</keyword>
<dbReference type="Proteomes" id="UP000291022">
    <property type="component" value="Unassembled WGS sequence"/>
</dbReference>
<evidence type="ECO:0000313" key="3">
    <source>
        <dbReference type="Proteomes" id="UP000291022"/>
    </source>
</evidence>
<feature type="transmembrane region" description="Helical" evidence="1">
    <location>
        <begin position="12"/>
        <end position="35"/>
    </location>
</feature>
<reference evidence="2" key="2">
    <citation type="submission" date="2025-08" db="UniProtKB">
        <authorList>
            <consortium name="Ensembl"/>
        </authorList>
    </citation>
    <scope>IDENTIFICATION</scope>
</reference>
<keyword evidence="1" id="KW-0472">Membrane</keyword>
<organism evidence="2 3">
    <name type="scientific">Ursus americanus</name>
    <name type="common">American black bear</name>
    <name type="synonym">Euarctos americanus</name>
    <dbReference type="NCBI Taxonomy" id="9643"/>
    <lineage>
        <taxon>Eukaryota</taxon>
        <taxon>Metazoa</taxon>
        <taxon>Chordata</taxon>
        <taxon>Craniata</taxon>
        <taxon>Vertebrata</taxon>
        <taxon>Euteleostomi</taxon>
        <taxon>Mammalia</taxon>
        <taxon>Eutheria</taxon>
        <taxon>Laurasiatheria</taxon>
        <taxon>Carnivora</taxon>
        <taxon>Caniformia</taxon>
        <taxon>Ursidae</taxon>
        <taxon>Ursus</taxon>
    </lineage>
</organism>
<accession>A0A452RIT8</accession>
<dbReference type="AlphaFoldDB" id="A0A452RIT8"/>
<reference evidence="2" key="3">
    <citation type="submission" date="2025-09" db="UniProtKB">
        <authorList>
            <consortium name="Ensembl"/>
        </authorList>
    </citation>
    <scope>IDENTIFICATION</scope>
</reference>
<keyword evidence="1" id="KW-1133">Transmembrane helix</keyword>
<name>A0A452RIT8_URSAM</name>
<protein>
    <submittedName>
        <fullName evidence="2">Uncharacterized protein</fullName>
    </submittedName>
</protein>
<evidence type="ECO:0000256" key="1">
    <source>
        <dbReference type="SAM" id="Phobius"/>
    </source>
</evidence>
<reference evidence="3" key="1">
    <citation type="submission" date="2016-06" db="EMBL/GenBank/DDBJ databases">
        <title>De novo assembly and RNA-Seq shows season-dependent expression and editing in black bear kidneys.</title>
        <authorList>
            <person name="Korstanje R."/>
            <person name="Srivastava A."/>
            <person name="Sarsani V.K."/>
            <person name="Sheehan S.M."/>
            <person name="Seger R.L."/>
            <person name="Barter M.E."/>
            <person name="Lindqvist C."/>
            <person name="Brody L.C."/>
            <person name="Mullikin J.C."/>
        </authorList>
    </citation>
    <scope>NUCLEOTIDE SEQUENCE [LARGE SCALE GENOMIC DNA]</scope>
</reference>
<sequence>GCLSFHSIHAIFILTLNQIPLGTCWFLWIVVPYYFAFSTKIAYIIGNCAWQGHSVYMG</sequence>